<feature type="non-terminal residue" evidence="2">
    <location>
        <position position="40"/>
    </location>
</feature>
<dbReference type="Proteomes" id="UP000004382">
    <property type="component" value="Unassembled WGS sequence"/>
</dbReference>
<name>H1KUR0_METEX</name>
<feature type="chain" id="PRO_5003550751" evidence="1">
    <location>
        <begin position="30"/>
        <end position="40"/>
    </location>
</feature>
<protein>
    <submittedName>
        <fullName evidence="2">Uncharacterized protein</fullName>
    </submittedName>
</protein>
<gene>
    <name evidence="2" type="ORF">MetexDRAFT_6373</name>
</gene>
<evidence type="ECO:0000313" key="2">
    <source>
        <dbReference type="EMBL" id="EHP80664.1"/>
    </source>
</evidence>
<reference evidence="2 3" key="1">
    <citation type="submission" date="2011-09" db="EMBL/GenBank/DDBJ databases">
        <title>The draft genome of Methylobacterium extorquens DSM 13060.</title>
        <authorList>
            <consortium name="US DOE Joint Genome Institute (JGI-PGF)"/>
            <person name="Lucas S."/>
            <person name="Han J."/>
            <person name="Lapidus A."/>
            <person name="Cheng J.-F."/>
            <person name="Goodwin L."/>
            <person name="Pitluck S."/>
            <person name="Peters L."/>
            <person name="Land M.L."/>
            <person name="Hauser L."/>
            <person name="Koskimaki J."/>
            <person name="Halonen O."/>
            <person name="Pirttila A."/>
            <person name="Frank C."/>
            <person name="Woyke T.J."/>
        </authorList>
    </citation>
    <scope>NUCLEOTIDE SEQUENCE [LARGE SCALE GENOMIC DNA]</scope>
    <source>
        <strain evidence="2 3">DSM 13060</strain>
    </source>
</reference>
<evidence type="ECO:0000256" key="1">
    <source>
        <dbReference type="SAM" id="SignalP"/>
    </source>
</evidence>
<dbReference type="EMBL" id="AGJK01000418">
    <property type="protein sequence ID" value="EHP80664.1"/>
    <property type="molecule type" value="Genomic_DNA"/>
</dbReference>
<evidence type="ECO:0000313" key="3">
    <source>
        <dbReference type="Proteomes" id="UP000004382"/>
    </source>
</evidence>
<dbReference type="AlphaFoldDB" id="H1KUR0"/>
<comment type="caution">
    <text evidence="2">The sequence shown here is derived from an EMBL/GenBank/DDBJ whole genome shotgun (WGS) entry which is preliminary data.</text>
</comment>
<organism evidence="2 3">
    <name type="scientific">Methylorubrum extorquens DSM 13060</name>
    <dbReference type="NCBI Taxonomy" id="882800"/>
    <lineage>
        <taxon>Bacteria</taxon>
        <taxon>Pseudomonadati</taxon>
        <taxon>Pseudomonadota</taxon>
        <taxon>Alphaproteobacteria</taxon>
        <taxon>Hyphomicrobiales</taxon>
        <taxon>Methylobacteriaceae</taxon>
        <taxon>Methylorubrum</taxon>
    </lineage>
</organism>
<accession>H1KUR0</accession>
<sequence length="40" mass="3922" precursor="true">MRPKSGLAALRWPALGMLAALSVAGPVLAAAPPAQPTDGP</sequence>
<proteinExistence type="predicted"/>
<feature type="signal peptide" evidence="1">
    <location>
        <begin position="1"/>
        <end position="29"/>
    </location>
</feature>
<keyword evidence="1" id="KW-0732">Signal</keyword>